<sequence length="973" mass="110403">MDSESAIRVAADILEEQFGPVVARVGHVLLQRGPLRFQEILFYVQETQQEAVEFPALRNAMLVMLQHSLVSYQSPDESYLQVYKAESDEILARLRFPQYLEYVAAAKGEEAAEMLLLTLKYGRISKARLLKEAEAEMPPPELEKLLQQLVKERILRPDFDPRAEEARKRRRLEDSQDSKAETTEVVYRYDRVNLNLCICKNLLCRIVEEQVDELAAQVMMTMLTSVGPDSNERVMANWVSIESIHERHLGLFPNSGRERDPHRLREKLRSKLDLLVNKVEFLRHRRQATPLNEFTRLADLAARPARDGHEELRSEWIVDWAKAGDCLRSLTMSQLIRDRFGQVGLRIFNLLQEGDPPQKLEENHIFNICMIPLQEGREILQSMVKHSVLNLQQVARNSDGAVANSLWLYYVDMRRVWASTEELVLDALLNLRTRFRSENARIMPLESRAQSLTAKERLLLKEGRRVEDAGPFGKSHERDVDHANEASKKALREVLEVCKKHVAACAWTWASKHVHGCMMQQMIDVASARGVAPRLVLLHTAPFGGREVDLWYKDLSHFDRLEFVAATKDGLIVYDASQIEESGESDDGALLASVCDEGVRVYDANKRYKVVQELEKVAPDVQGRAGGVRALYFSPLKNFLVTYEKWDPQYPENVHVWALQGKRAGERIRSCTLNHYTSGALPVMLINWTPDESHCLELVPGVGVVVHDGDLETPTEQEDDERVIPEPNIANFLIAPAPQRDACWVAVYVPQASMVARVSLYHLSKPSKLVMELNLPKKVKDCQMLWNFEGSALLANAMSDVDETGNSYFGSTYLYWLKPEDRKKAEVCGADKGLVQDLAWSPTSNEFMVIVGMLPAAVNLYNGTTGKLEKSLGNSKRNTLKWNPFGRFAAVAGFGTLPGDLDFYDRSKDETVASLRAALTVDCSWFADGRHFMAATVAPRMNEGNQITVYKYTGDPVLKMEPWNSVLWWAPCY</sequence>
<keyword evidence="4" id="KW-0853">WD repeat</keyword>
<dbReference type="Pfam" id="PF22536">
    <property type="entry name" value="WHD_POLR3C"/>
    <property type="match status" value="1"/>
</dbReference>
<evidence type="ECO:0000256" key="1">
    <source>
        <dbReference type="ARBA" id="ARBA00009573"/>
    </source>
</evidence>
<dbReference type="GO" id="GO:0003743">
    <property type="term" value="F:translation initiation factor activity"/>
    <property type="evidence" value="ECO:0007669"/>
    <property type="project" value="UniProtKB-KW"/>
</dbReference>
<dbReference type="PANTHER" id="PTHR13227">
    <property type="entry name" value="EUKARYOTIC TRANSLATION INITIATION FACTOR 2A"/>
    <property type="match status" value="1"/>
</dbReference>
<comment type="caution">
    <text evidence="11">The sequence shown here is derived from an EMBL/GenBank/DDBJ whole genome shotgun (WGS) entry which is preliminary data.</text>
</comment>
<evidence type="ECO:0000259" key="9">
    <source>
        <dbReference type="Pfam" id="PF08662"/>
    </source>
</evidence>
<feature type="domain" description="RNA polymerase III subunit RPC82-related helix-turn-helix" evidence="8">
    <location>
        <begin position="11"/>
        <end position="72"/>
    </location>
</feature>
<dbReference type="Pfam" id="PF08662">
    <property type="entry name" value="eIF2A"/>
    <property type="match status" value="1"/>
</dbReference>
<evidence type="ECO:0000256" key="6">
    <source>
        <dbReference type="ARBA" id="ARBA00022845"/>
    </source>
</evidence>
<dbReference type="EMBL" id="CAXAMM010005614">
    <property type="protein sequence ID" value="CAK9007973.1"/>
    <property type="molecule type" value="Genomic_DNA"/>
</dbReference>
<dbReference type="Proteomes" id="UP001642464">
    <property type="component" value="Unassembled WGS sequence"/>
</dbReference>
<name>A0ABP0J0W4_9DINO</name>
<reference evidence="11 12" key="1">
    <citation type="submission" date="2024-02" db="EMBL/GenBank/DDBJ databases">
        <authorList>
            <person name="Chen Y."/>
            <person name="Shah S."/>
            <person name="Dougan E. K."/>
            <person name="Thang M."/>
            <person name="Chan C."/>
        </authorList>
    </citation>
    <scope>NUCLEOTIDE SEQUENCE [LARGE SCALE GENOMIC DNA]</scope>
</reference>
<evidence type="ECO:0000256" key="5">
    <source>
        <dbReference type="ARBA" id="ARBA00022737"/>
    </source>
</evidence>
<evidence type="ECO:0000259" key="8">
    <source>
        <dbReference type="Pfam" id="PF08221"/>
    </source>
</evidence>
<dbReference type="Gene3D" id="1.10.10.10">
    <property type="entry name" value="Winged helix-like DNA-binding domain superfamily/Winged helix DNA-binding domain"/>
    <property type="match status" value="2"/>
</dbReference>
<organism evidence="11 12">
    <name type="scientific">Durusdinium trenchii</name>
    <dbReference type="NCBI Taxonomy" id="1381693"/>
    <lineage>
        <taxon>Eukaryota</taxon>
        <taxon>Sar</taxon>
        <taxon>Alveolata</taxon>
        <taxon>Dinophyceae</taxon>
        <taxon>Suessiales</taxon>
        <taxon>Symbiodiniaceae</taxon>
        <taxon>Durusdinium</taxon>
    </lineage>
</organism>
<dbReference type="InterPro" id="IPR013979">
    <property type="entry name" value="TIF_beta_prop-like"/>
</dbReference>
<dbReference type="Gene3D" id="2.130.10.10">
    <property type="entry name" value="YVTN repeat-like/Quinoprotein amine dehydrogenase"/>
    <property type="match status" value="1"/>
</dbReference>
<evidence type="ECO:0000256" key="3">
    <source>
        <dbReference type="ARBA" id="ARBA00022540"/>
    </source>
</evidence>
<keyword evidence="5" id="KW-0677">Repeat</keyword>
<dbReference type="InterPro" id="IPR013197">
    <property type="entry name" value="RNA_pol_III_RPC82-rel_HTH"/>
</dbReference>
<keyword evidence="12" id="KW-1185">Reference proteome</keyword>
<gene>
    <name evidence="11" type="ORF">SCF082_LOCUS9659</name>
</gene>
<accession>A0ABP0J0W4</accession>
<evidence type="ECO:0000313" key="12">
    <source>
        <dbReference type="Proteomes" id="UP001642464"/>
    </source>
</evidence>
<evidence type="ECO:0000259" key="10">
    <source>
        <dbReference type="Pfam" id="PF22536"/>
    </source>
</evidence>
<keyword evidence="6" id="KW-0810">Translation regulation</keyword>
<proteinExistence type="inferred from homology"/>
<evidence type="ECO:0000256" key="4">
    <source>
        <dbReference type="ARBA" id="ARBA00022574"/>
    </source>
</evidence>
<dbReference type="SUPFAM" id="SSF50960">
    <property type="entry name" value="TolB, C-terminal domain"/>
    <property type="match status" value="1"/>
</dbReference>
<evidence type="ECO:0000256" key="2">
    <source>
        <dbReference type="ARBA" id="ARBA00013819"/>
    </source>
</evidence>
<evidence type="ECO:0000256" key="7">
    <source>
        <dbReference type="ARBA" id="ARBA00022917"/>
    </source>
</evidence>
<dbReference type="InterPro" id="IPR011387">
    <property type="entry name" value="TIF2A"/>
</dbReference>
<dbReference type="InterPro" id="IPR036388">
    <property type="entry name" value="WH-like_DNA-bd_sf"/>
</dbReference>
<comment type="similarity">
    <text evidence="1">Belongs to the WD repeat EIF2A family.</text>
</comment>
<feature type="domain" description="DNA-directed RNA polymerase III subunit RPC3 winged-helix" evidence="10">
    <location>
        <begin position="333"/>
        <end position="411"/>
    </location>
</feature>
<keyword evidence="3 11" id="KW-0396">Initiation factor</keyword>
<evidence type="ECO:0000313" key="11">
    <source>
        <dbReference type="EMBL" id="CAK9007973.1"/>
    </source>
</evidence>
<keyword evidence="7" id="KW-0648">Protein biosynthesis</keyword>
<protein>
    <recommendedName>
        <fullName evidence="2">Eukaryotic translation initiation factor 2A</fullName>
    </recommendedName>
</protein>
<dbReference type="PANTHER" id="PTHR13227:SF0">
    <property type="entry name" value="EUKARYOTIC TRANSLATION INITIATION FACTOR 2A"/>
    <property type="match status" value="1"/>
</dbReference>
<dbReference type="InterPro" id="IPR055207">
    <property type="entry name" value="POLR3C_WHD"/>
</dbReference>
<feature type="domain" description="Translation initiation factor beta propellor-like" evidence="9">
    <location>
        <begin position="778"/>
        <end position="959"/>
    </location>
</feature>
<dbReference type="InterPro" id="IPR015943">
    <property type="entry name" value="WD40/YVTN_repeat-like_dom_sf"/>
</dbReference>
<dbReference type="Pfam" id="PF08221">
    <property type="entry name" value="HTH_9"/>
    <property type="match status" value="1"/>
</dbReference>